<dbReference type="PANTHER" id="PTHR11439">
    <property type="entry name" value="GAG-POL-RELATED RETROTRANSPOSON"/>
    <property type="match status" value="1"/>
</dbReference>
<dbReference type="Proteomes" id="UP000236291">
    <property type="component" value="Unassembled WGS sequence"/>
</dbReference>
<reference evidence="1 2" key="1">
    <citation type="journal article" date="2014" name="Am. J. Bot.">
        <title>Genome assembly and annotation for red clover (Trifolium pratense; Fabaceae).</title>
        <authorList>
            <person name="Istvanek J."/>
            <person name="Jaros M."/>
            <person name="Krenek A."/>
            <person name="Repkova J."/>
        </authorList>
    </citation>
    <scope>NUCLEOTIDE SEQUENCE [LARGE SCALE GENOMIC DNA]</scope>
    <source>
        <strain evidence="2">cv. Tatra</strain>
        <tissue evidence="1">Young leaves</tissue>
    </source>
</reference>
<feature type="non-terminal residue" evidence="1">
    <location>
        <position position="57"/>
    </location>
</feature>
<protein>
    <submittedName>
        <fullName evidence="1">Uncharacterized protein</fullName>
    </submittedName>
</protein>
<organism evidence="1 2">
    <name type="scientific">Trifolium pratense</name>
    <name type="common">Red clover</name>
    <dbReference type="NCBI Taxonomy" id="57577"/>
    <lineage>
        <taxon>Eukaryota</taxon>
        <taxon>Viridiplantae</taxon>
        <taxon>Streptophyta</taxon>
        <taxon>Embryophyta</taxon>
        <taxon>Tracheophyta</taxon>
        <taxon>Spermatophyta</taxon>
        <taxon>Magnoliopsida</taxon>
        <taxon>eudicotyledons</taxon>
        <taxon>Gunneridae</taxon>
        <taxon>Pentapetalae</taxon>
        <taxon>rosids</taxon>
        <taxon>fabids</taxon>
        <taxon>Fabales</taxon>
        <taxon>Fabaceae</taxon>
        <taxon>Papilionoideae</taxon>
        <taxon>50 kb inversion clade</taxon>
        <taxon>NPAAA clade</taxon>
        <taxon>Hologalegina</taxon>
        <taxon>IRL clade</taxon>
        <taxon>Trifolieae</taxon>
        <taxon>Trifolium</taxon>
    </lineage>
</organism>
<reference evidence="1 2" key="2">
    <citation type="journal article" date="2017" name="Front. Plant Sci.">
        <title>Gene Classification and Mining of Molecular Markers Useful in Red Clover (Trifolium pratense) Breeding.</title>
        <authorList>
            <person name="Istvanek J."/>
            <person name="Dluhosova J."/>
            <person name="Dluhos P."/>
            <person name="Patkova L."/>
            <person name="Nedelnik J."/>
            <person name="Repkova J."/>
        </authorList>
    </citation>
    <scope>NUCLEOTIDE SEQUENCE [LARGE SCALE GENOMIC DNA]</scope>
    <source>
        <strain evidence="2">cv. Tatra</strain>
        <tissue evidence="1">Young leaves</tissue>
    </source>
</reference>
<proteinExistence type="predicted"/>
<dbReference type="EMBL" id="ASHM01248881">
    <property type="protein sequence ID" value="PNX69406.1"/>
    <property type="molecule type" value="Genomic_DNA"/>
</dbReference>
<comment type="caution">
    <text evidence="1">The sequence shown here is derived from an EMBL/GenBank/DDBJ whole genome shotgun (WGS) entry which is preliminary data.</text>
</comment>
<sequence length="57" mass="6427">MQEPKVDHWEAALRVVRYLKGNPGQGVLLQRDCDLQLSGWCDSDWAGCPLTRRSLTG</sequence>
<name>A0A2K3KSZ7_TRIPR</name>
<accession>A0A2K3KSZ7</accession>
<evidence type="ECO:0000313" key="2">
    <source>
        <dbReference type="Proteomes" id="UP000236291"/>
    </source>
</evidence>
<dbReference type="AlphaFoldDB" id="A0A2K3KSZ7"/>
<dbReference type="PANTHER" id="PTHR11439:SF470">
    <property type="entry name" value="CYSTEINE-RICH RLK (RECEPTOR-LIKE PROTEIN KINASE) 8"/>
    <property type="match status" value="1"/>
</dbReference>
<evidence type="ECO:0000313" key="1">
    <source>
        <dbReference type="EMBL" id="PNX69406.1"/>
    </source>
</evidence>
<gene>
    <name evidence="1" type="ORF">L195_g064420</name>
</gene>